<dbReference type="Proteomes" id="UP000002899">
    <property type="component" value="Chromosome IV"/>
</dbReference>
<evidence type="ECO:0000313" key="1">
    <source>
        <dbReference type="EMBL" id="CCF75363.1"/>
    </source>
</evidence>
<gene>
    <name evidence="1" type="ORF">BmR1_04g05825</name>
</gene>
<keyword evidence="2" id="KW-1185">Reference proteome</keyword>
<dbReference type="AlphaFoldDB" id="I7J8F1"/>
<dbReference type="GeneID" id="24425810"/>
<reference evidence="1 2" key="3">
    <citation type="journal article" date="2016" name="Sci. Rep.">
        <title>Genome-wide diversity and gene expression profiling of Babesia microti isolates identify polymorphic genes that mediate host-pathogen interactions.</title>
        <authorList>
            <person name="Silva J.C."/>
            <person name="Cornillot E."/>
            <person name="McCracken C."/>
            <person name="Usmani-Brown S."/>
            <person name="Dwivedi A."/>
            <person name="Ifeonu O.O."/>
            <person name="Crabtree J."/>
            <person name="Gotia H.T."/>
            <person name="Virji A.Z."/>
            <person name="Reynes C."/>
            <person name="Colinge J."/>
            <person name="Kumar V."/>
            <person name="Lawres L."/>
            <person name="Pazzi J.E."/>
            <person name="Pablo J.V."/>
            <person name="Hung C."/>
            <person name="Brancato J."/>
            <person name="Kumari P."/>
            <person name="Orvis J."/>
            <person name="Tretina K."/>
            <person name="Chibucos M."/>
            <person name="Ott S."/>
            <person name="Sadzewicz L."/>
            <person name="Sengamalay N."/>
            <person name="Shetty A.C."/>
            <person name="Su Q."/>
            <person name="Tallon L."/>
            <person name="Fraser C.M."/>
            <person name="Frutos R."/>
            <person name="Molina D.M."/>
            <person name="Krause P.J."/>
            <person name="Ben Mamoun C."/>
        </authorList>
    </citation>
    <scope>NUCLEOTIDE SEQUENCE [LARGE SCALE GENOMIC DNA]</scope>
    <source>
        <strain evidence="1 2">RI</strain>
    </source>
</reference>
<protein>
    <submittedName>
        <fullName evidence="1">Uncharacterized protein</fullName>
    </submittedName>
</protein>
<organism evidence="1 2">
    <name type="scientific">Babesia microti (strain RI)</name>
    <dbReference type="NCBI Taxonomy" id="1133968"/>
    <lineage>
        <taxon>Eukaryota</taxon>
        <taxon>Sar</taxon>
        <taxon>Alveolata</taxon>
        <taxon>Apicomplexa</taxon>
        <taxon>Aconoidasida</taxon>
        <taxon>Piroplasmida</taxon>
        <taxon>Babesiidae</taxon>
        <taxon>Babesia</taxon>
    </lineage>
</organism>
<dbReference type="EMBL" id="LN871599">
    <property type="protein sequence ID" value="CCF75363.1"/>
    <property type="molecule type" value="Genomic_DNA"/>
</dbReference>
<dbReference type="RefSeq" id="XP_012649771.1">
    <property type="nucleotide sequence ID" value="XM_012794317.1"/>
</dbReference>
<reference evidence="1 2" key="2">
    <citation type="journal article" date="2013" name="PLoS ONE">
        <title>Whole genome mapping and re-organization of the nuclear and mitochondrial genomes of Babesia microti isolates.</title>
        <authorList>
            <person name="Cornillot E."/>
            <person name="Dassouli A."/>
            <person name="Garg A."/>
            <person name="Pachikara N."/>
            <person name="Randazzo S."/>
            <person name="Depoix D."/>
            <person name="Carcy B."/>
            <person name="Delbecq S."/>
            <person name="Frutos R."/>
            <person name="Silva J.C."/>
            <person name="Sutton R."/>
            <person name="Krause P.J."/>
            <person name="Mamoun C.B."/>
        </authorList>
    </citation>
    <scope>NUCLEOTIDE SEQUENCE [LARGE SCALE GENOMIC DNA]</scope>
    <source>
        <strain evidence="1 2">RI</strain>
    </source>
</reference>
<dbReference type="VEuPathDB" id="PiroplasmaDB:BmR1_04g05825"/>
<sequence length="320" mass="37447">MELEVDSYVYSREYDEIIYESDTSDIKLCDSILSVNYGKFLKVMSGSNFKPLKRDLFNNTDNKFCRKSVDDNTTSDNININDVTTLSARCPTYLSYVKCIYSNYIQPLSYHTHYKTYTNDFLKFIDDGIKSEVRSVFVKTRGGDLSFHLRQVLFQFCQFISYACPKLLDSFAVIHKLQGQDWYNNFACSAFDYITPIGNFNDLFDTSIEGVNEITVKEFVKLEIDAYINFEYRSDYIKDWQRGKINNNLIYTTIGTLYDVPINDQFNLNEFFFEYCVELCAYLSRLANLKNYYSKEGLARFYFICAHREIDCNVICGVCN</sequence>
<dbReference type="KEGG" id="bmic:BmR1_04g05825"/>
<accession>I7J8F1</accession>
<evidence type="ECO:0000313" key="2">
    <source>
        <dbReference type="Proteomes" id="UP000002899"/>
    </source>
</evidence>
<reference evidence="1 2" key="1">
    <citation type="journal article" date="2012" name="Nucleic Acids Res.">
        <title>Sequencing of the smallest Apicomplexan genome from the human pathogen Babesia microti.</title>
        <authorList>
            <person name="Cornillot E."/>
            <person name="Hadj-Kaddour K."/>
            <person name="Dassouli A."/>
            <person name="Noel B."/>
            <person name="Ranwez V."/>
            <person name="Vacherie B."/>
            <person name="Augagneur Y."/>
            <person name="Bres V."/>
            <person name="Duclos A."/>
            <person name="Randazzo S."/>
            <person name="Carcy B."/>
            <person name="Debierre-Grockiego F."/>
            <person name="Delbecq S."/>
            <person name="Moubri-Menage K."/>
            <person name="Shams-Eldin H."/>
            <person name="Usmani-Brown S."/>
            <person name="Bringaud F."/>
            <person name="Wincker P."/>
            <person name="Vivares C.P."/>
            <person name="Schwarz R.T."/>
            <person name="Schetters T.P."/>
            <person name="Krause P.J."/>
            <person name="Gorenflot A."/>
            <person name="Berry V."/>
            <person name="Barbe V."/>
            <person name="Ben Mamoun C."/>
        </authorList>
    </citation>
    <scope>NUCLEOTIDE SEQUENCE [LARGE SCALE GENOMIC DNA]</scope>
    <source>
        <strain evidence="1 2">RI</strain>
    </source>
</reference>
<name>I7J8F1_BABMR</name>
<proteinExistence type="predicted"/>